<reference evidence="2 3" key="1">
    <citation type="submission" date="2008-04" db="EMBL/GenBank/DDBJ databases">
        <title>Complete sequence of chromosome of Methylobacterium populi BJ001.</title>
        <authorList>
            <consortium name="US DOE Joint Genome Institute"/>
            <person name="Copeland A."/>
            <person name="Lucas S."/>
            <person name="Lapidus A."/>
            <person name="Glavina del Rio T."/>
            <person name="Dalin E."/>
            <person name="Tice H."/>
            <person name="Bruce D."/>
            <person name="Goodwin L."/>
            <person name="Pitluck S."/>
            <person name="Chertkov O."/>
            <person name="Brettin T."/>
            <person name="Detter J.C."/>
            <person name="Han C."/>
            <person name="Kuske C.R."/>
            <person name="Schmutz J."/>
            <person name="Larimer F."/>
            <person name="Land M."/>
            <person name="Hauser L."/>
            <person name="Kyrpides N."/>
            <person name="Mikhailova N."/>
            <person name="Marx C."/>
            <person name="Richardson P."/>
        </authorList>
    </citation>
    <scope>NUCLEOTIDE SEQUENCE [LARGE SCALE GENOMIC DNA]</scope>
    <source>
        <strain evidence="3">ATCC BAA-705 / NCIMB 13946 / BJ001</strain>
    </source>
</reference>
<dbReference type="OrthoDB" id="1028010at2"/>
<sequence>MPDMVDEAPVCAPCRRMTRLVSGRQIYGHRPDLWEKPIYVCDGCGAYVGCHEGTAKPLGTPAGPQLRDARIKLHERMIDPLWETADVSGLYVPEDEQARKVIRFAARGRVYAFLAHRMGLTKEQTHVSLFDLEQCRAAWRALQGVTYPEIREWARAQPKPVRVRKSKAVPSAEGEPQHADQVQ</sequence>
<dbReference type="HOGENOM" id="CLU_123187_1_0_5"/>
<dbReference type="InterPro" id="IPR021686">
    <property type="entry name" value="DUF3268"/>
</dbReference>
<dbReference type="AlphaFoldDB" id="B1ZD12"/>
<evidence type="ECO:0000313" key="3">
    <source>
        <dbReference type="Proteomes" id="UP000007136"/>
    </source>
</evidence>
<name>B1ZD12_METPB</name>
<proteinExistence type="predicted"/>
<evidence type="ECO:0000313" key="2">
    <source>
        <dbReference type="EMBL" id="ACB80881.1"/>
    </source>
</evidence>
<feature type="region of interest" description="Disordered" evidence="1">
    <location>
        <begin position="157"/>
        <end position="183"/>
    </location>
</feature>
<dbReference type="eggNOG" id="ENOG5032RVJ">
    <property type="taxonomic scope" value="Bacteria"/>
</dbReference>
<protein>
    <submittedName>
        <fullName evidence="2">Uncharacterized protein</fullName>
    </submittedName>
</protein>
<organism evidence="2 3">
    <name type="scientific">Methylorubrum populi (strain ATCC BAA-705 / NCIMB 13946 / BJ001)</name>
    <name type="common">Methylobacterium populi</name>
    <dbReference type="NCBI Taxonomy" id="441620"/>
    <lineage>
        <taxon>Bacteria</taxon>
        <taxon>Pseudomonadati</taxon>
        <taxon>Pseudomonadota</taxon>
        <taxon>Alphaproteobacteria</taxon>
        <taxon>Hyphomicrobiales</taxon>
        <taxon>Methylobacteriaceae</taxon>
        <taxon>Methylorubrum</taxon>
    </lineage>
</organism>
<dbReference type="KEGG" id="mpo:Mpop_2726"/>
<dbReference type="EMBL" id="CP001029">
    <property type="protein sequence ID" value="ACB80881.1"/>
    <property type="molecule type" value="Genomic_DNA"/>
</dbReference>
<dbReference type="Pfam" id="PF11672">
    <property type="entry name" value="DUF3268"/>
    <property type="match status" value="2"/>
</dbReference>
<dbReference type="Proteomes" id="UP000007136">
    <property type="component" value="Chromosome"/>
</dbReference>
<dbReference type="STRING" id="441620.Mpop_2726"/>
<dbReference type="RefSeq" id="WP_012454603.1">
    <property type="nucleotide sequence ID" value="NC_010725.1"/>
</dbReference>
<accession>B1ZD12</accession>
<evidence type="ECO:0000256" key="1">
    <source>
        <dbReference type="SAM" id="MobiDB-lite"/>
    </source>
</evidence>
<gene>
    <name evidence="2" type="ordered locus">Mpop_2726</name>
</gene>